<dbReference type="InterPro" id="IPR008323">
    <property type="entry name" value="UCP033563"/>
</dbReference>
<organism evidence="1 2">
    <name type="scientific">Streptomyces monticola</name>
    <dbReference type="NCBI Taxonomy" id="2666263"/>
    <lineage>
        <taxon>Bacteria</taxon>
        <taxon>Bacillati</taxon>
        <taxon>Actinomycetota</taxon>
        <taxon>Actinomycetes</taxon>
        <taxon>Kitasatosporales</taxon>
        <taxon>Streptomycetaceae</taxon>
        <taxon>Streptomyces</taxon>
    </lineage>
</organism>
<dbReference type="Proteomes" id="UP001596523">
    <property type="component" value="Unassembled WGS sequence"/>
</dbReference>
<gene>
    <name evidence="1" type="ORF">ACFQVC_22600</name>
</gene>
<dbReference type="Pfam" id="PF06245">
    <property type="entry name" value="DUF1015"/>
    <property type="match status" value="1"/>
</dbReference>
<dbReference type="PIRSF" id="PIRSF033563">
    <property type="entry name" value="UCP033563"/>
    <property type="match status" value="1"/>
</dbReference>
<dbReference type="EMBL" id="JBHTCF010000009">
    <property type="protein sequence ID" value="MFC7307009.1"/>
    <property type="molecule type" value="Genomic_DNA"/>
</dbReference>
<comment type="caution">
    <text evidence="1">The sequence shown here is derived from an EMBL/GenBank/DDBJ whole genome shotgun (WGS) entry which is preliminary data.</text>
</comment>
<dbReference type="PANTHER" id="PTHR36454">
    <property type="entry name" value="LMO2823 PROTEIN"/>
    <property type="match status" value="1"/>
</dbReference>
<accession>A0ABW2JLK1</accession>
<dbReference type="PANTHER" id="PTHR36454:SF1">
    <property type="entry name" value="DUF1015 DOMAIN-CONTAINING PROTEIN"/>
    <property type="match status" value="1"/>
</dbReference>
<protein>
    <submittedName>
        <fullName evidence="1">DUF1015 family protein</fullName>
    </submittedName>
</protein>
<proteinExistence type="predicted"/>
<evidence type="ECO:0000313" key="2">
    <source>
        <dbReference type="Proteomes" id="UP001596523"/>
    </source>
</evidence>
<reference evidence="2" key="1">
    <citation type="journal article" date="2019" name="Int. J. Syst. Evol. Microbiol.">
        <title>The Global Catalogue of Microorganisms (GCM) 10K type strain sequencing project: providing services to taxonomists for standard genome sequencing and annotation.</title>
        <authorList>
            <consortium name="The Broad Institute Genomics Platform"/>
            <consortium name="The Broad Institute Genome Sequencing Center for Infectious Disease"/>
            <person name="Wu L."/>
            <person name="Ma J."/>
        </authorList>
    </citation>
    <scope>NUCLEOTIDE SEQUENCE [LARGE SCALE GENOMIC DNA]</scope>
    <source>
        <strain evidence="2">SYNS20</strain>
    </source>
</reference>
<name>A0ABW2JLK1_9ACTN</name>
<dbReference type="RefSeq" id="WP_381833119.1">
    <property type="nucleotide sequence ID" value="NZ_JBHTCF010000009.1"/>
</dbReference>
<evidence type="ECO:0000313" key="1">
    <source>
        <dbReference type="EMBL" id="MFC7307009.1"/>
    </source>
</evidence>
<keyword evidence="2" id="KW-1185">Reference proteome</keyword>
<sequence>MNTTGPGGKGLRLNPIRGLRYVPERVGSLAAVTSPPYDVVVRPDGLHHLESADPHNIVRLILPQAPTPAARHRQAADTLRRWLAEGVLAPDAEPALYVYEQRNGDLLQRGLIGALELSEATDGIVLPHEDVMPHIVEDRADLMRATAANLEPLLLTYRSEGTATGATAVIERTVERTPLLSTTTEDGYSHRLWSVTDPAQLAEVHADFTHRQALIADGHHRWATYLRLRAEHPSPSPWDFGLVLLVDTARYPLRVRSIHRLLHRLPVADALTAVSDTFRIRRIDAPLPQALEALADAAAESNAFLLAGDGAFHLLDRPSPALLDRTIRKDRPEAWRTLDAAVLHSTLLDHIWQIPDAPEDIAYIHDTEATVDKAERDGGTAVLMHPVREEVVRELARQGVTMPRKSTSFGPKPATGLVLRSLDH</sequence>